<dbReference type="RefSeq" id="WP_315993543.1">
    <property type="nucleotide sequence ID" value="NZ_JAWDIS010000001.1"/>
</dbReference>
<accession>A0ABU3T4I4</accession>
<comment type="caution">
    <text evidence="4">The sequence shown here is derived from an EMBL/GenBank/DDBJ whole genome shotgun (WGS) entry which is preliminary data.</text>
</comment>
<feature type="domain" description="CAAX prenyl protease 2/Lysostaphin resistance protein A-like" evidence="3">
    <location>
        <begin position="141"/>
        <end position="240"/>
    </location>
</feature>
<keyword evidence="2" id="KW-0812">Transmembrane</keyword>
<feature type="transmembrane region" description="Helical" evidence="2">
    <location>
        <begin position="150"/>
        <end position="172"/>
    </location>
</feature>
<gene>
    <name evidence="4" type="ORF">RWH45_03585</name>
</gene>
<dbReference type="EC" id="3.4.-.-" evidence="4"/>
<keyword evidence="4" id="KW-0378">Hydrolase</keyword>
<dbReference type="InterPro" id="IPR003675">
    <property type="entry name" value="Rce1/LyrA-like_dom"/>
</dbReference>
<name>A0ABU3T4I4_9MICO</name>
<evidence type="ECO:0000313" key="5">
    <source>
        <dbReference type="Proteomes" id="UP001263371"/>
    </source>
</evidence>
<organism evidence="4 5">
    <name type="scientific">Microbacterium galbum</name>
    <dbReference type="NCBI Taxonomy" id="3075994"/>
    <lineage>
        <taxon>Bacteria</taxon>
        <taxon>Bacillati</taxon>
        <taxon>Actinomycetota</taxon>
        <taxon>Actinomycetes</taxon>
        <taxon>Micrococcales</taxon>
        <taxon>Microbacteriaceae</taxon>
        <taxon>Microbacterium</taxon>
    </lineage>
</organism>
<reference evidence="4 5" key="1">
    <citation type="submission" date="2023-09" db="EMBL/GenBank/DDBJ databases">
        <title>Microbacterium fusihabitans sp. nov., Microbacterium phycihabitans sp. nov., and Microbacterium cervinum sp. nov., isolated from dried seaweeds of beach.</title>
        <authorList>
            <person name="Lee S.D."/>
        </authorList>
    </citation>
    <scope>NUCLEOTIDE SEQUENCE [LARGE SCALE GENOMIC DNA]</scope>
    <source>
        <strain evidence="4 5">KSW4-17</strain>
    </source>
</reference>
<feature type="transmembrane region" description="Helical" evidence="2">
    <location>
        <begin position="100"/>
        <end position="127"/>
    </location>
</feature>
<sequence>MSDVADASTGGSSRRRRRRPRLWREGRSTTRRWDLGLLAWAVCALGAGLLAQRAASALFPPETAEASARAIVWVALGVPVGVAFSRSRPRGLLRLRPVDVLYGIVFGVALRAMQGAVAGIGGVPAAWPSTFSSDGSLPEAFLAEALADTIGAAMVEEFFFRGVVLVCAYVLLRERSGRVPAAIAAVAFSTALFVLAHQFAAGQDHLASIALAAVGAVTGAFVVATGRVWPAVAVHMVFNATGYALVAAGTLLS</sequence>
<evidence type="ECO:0000256" key="2">
    <source>
        <dbReference type="SAM" id="Phobius"/>
    </source>
</evidence>
<evidence type="ECO:0000256" key="1">
    <source>
        <dbReference type="SAM" id="MobiDB-lite"/>
    </source>
</evidence>
<keyword evidence="5" id="KW-1185">Reference proteome</keyword>
<feature type="transmembrane region" description="Helical" evidence="2">
    <location>
        <begin position="66"/>
        <end position="84"/>
    </location>
</feature>
<feature type="region of interest" description="Disordered" evidence="1">
    <location>
        <begin position="1"/>
        <end position="23"/>
    </location>
</feature>
<proteinExistence type="predicted"/>
<protein>
    <submittedName>
        <fullName evidence="4">CPBP family intramembrane glutamic endopeptidase</fullName>
        <ecNumber evidence="4">3.4.-.-</ecNumber>
    </submittedName>
</protein>
<dbReference type="Pfam" id="PF02517">
    <property type="entry name" value="Rce1-like"/>
    <property type="match status" value="1"/>
</dbReference>
<feature type="transmembrane region" description="Helical" evidence="2">
    <location>
        <begin position="231"/>
        <end position="252"/>
    </location>
</feature>
<evidence type="ECO:0000313" key="4">
    <source>
        <dbReference type="EMBL" id="MDU0366283.1"/>
    </source>
</evidence>
<dbReference type="Proteomes" id="UP001263371">
    <property type="component" value="Unassembled WGS sequence"/>
</dbReference>
<evidence type="ECO:0000259" key="3">
    <source>
        <dbReference type="Pfam" id="PF02517"/>
    </source>
</evidence>
<keyword evidence="2" id="KW-0472">Membrane</keyword>
<feature type="transmembrane region" description="Helical" evidence="2">
    <location>
        <begin position="206"/>
        <end position="224"/>
    </location>
</feature>
<keyword evidence="2" id="KW-1133">Transmembrane helix</keyword>
<feature type="transmembrane region" description="Helical" evidence="2">
    <location>
        <begin position="179"/>
        <end position="200"/>
    </location>
</feature>
<dbReference type="GO" id="GO:0016787">
    <property type="term" value="F:hydrolase activity"/>
    <property type="evidence" value="ECO:0007669"/>
    <property type="project" value="UniProtKB-KW"/>
</dbReference>
<dbReference type="EMBL" id="JAWDIS010000001">
    <property type="protein sequence ID" value="MDU0366283.1"/>
    <property type="molecule type" value="Genomic_DNA"/>
</dbReference>